<feature type="transmembrane region" description="Helical" evidence="1">
    <location>
        <begin position="34"/>
        <end position="56"/>
    </location>
</feature>
<evidence type="ECO:0000313" key="3">
    <source>
        <dbReference type="Proteomes" id="UP000636918"/>
    </source>
</evidence>
<dbReference type="PANTHER" id="PTHR38441">
    <property type="entry name" value="INTEGRAL MEMBRANE PROTEIN-RELATED"/>
    <property type="match status" value="1"/>
</dbReference>
<dbReference type="InterPro" id="IPR007436">
    <property type="entry name" value="DUF485"/>
</dbReference>
<organism evidence="2 3">
    <name type="scientific">Nocardioides baculatus</name>
    <dbReference type="NCBI Taxonomy" id="2801337"/>
    <lineage>
        <taxon>Bacteria</taxon>
        <taxon>Bacillati</taxon>
        <taxon>Actinomycetota</taxon>
        <taxon>Actinomycetes</taxon>
        <taxon>Propionibacteriales</taxon>
        <taxon>Nocardioidaceae</taxon>
        <taxon>Nocardioides</taxon>
    </lineage>
</organism>
<dbReference type="RefSeq" id="WP_201932592.1">
    <property type="nucleotide sequence ID" value="NZ_JAERSG010000001.1"/>
</dbReference>
<accession>A0ABS1L3X0</accession>
<protein>
    <submittedName>
        <fullName evidence="2">DUF485 domain-containing protein</fullName>
    </submittedName>
</protein>
<keyword evidence="3" id="KW-1185">Reference proteome</keyword>
<evidence type="ECO:0000256" key="1">
    <source>
        <dbReference type="SAM" id="Phobius"/>
    </source>
</evidence>
<proteinExistence type="predicted"/>
<keyword evidence="1" id="KW-0812">Transmembrane</keyword>
<dbReference type="EMBL" id="JAERSG010000001">
    <property type="protein sequence ID" value="MBL0746285.1"/>
    <property type="molecule type" value="Genomic_DNA"/>
</dbReference>
<dbReference type="PANTHER" id="PTHR38441:SF1">
    <property type="entry name" value="MEMBRANE PROTEIN"/>
    <property type="match status" value="1"/>
</dbReference>
<gene>
    <name evidence="2" type="ORF">JI751_01565</name>
</gene>
<dbReference type="Proteomes" id="UP000636918">
    <property type="component" value="Unassembled WGS sequence"/>
</dbReference>
<evidence type="ECO:0000313" key="2">
    <source>
        <dbReference type="EMBL" id="MBL0746285.1"/>
    </source>
</evidence>
<feature type="transmembrane region" description="Helical" evidence="1">
    <location>
        <begin position="68"/>
        <end position="89"/>
    </location>
</feature>
<name>A0ABS1L3X0_9ACTN</name>
<dbReference type="Pfam" id="PF04341">
    <property type="entry name" value="DUF485"/>
    <property type="match status" value="1"/>
</dbReference>
<sequence>MTDAHDQAARHDPVYDDLAARPEFAELRSRYRGFVIPATVAFLAWYALYVLMSMFAHDFMSIKVVGNINIALVFGLLQFLTTFALAYVYSRYSNSRLDPLAAQLADSYYDGTNGRER</sequence>
<comment type="caution">
    <text evidence="2">The sequence shown here is derived from an EMBL/GenBank/DDBJ whole genome shotgun (WGS) entry which is preliminary data.</text>
</comment>
<keyword evidence="1" id="KW-1133">Transmembrane helix</keyword>
<keyword evidence="1" id="KW-0472">Membrane</keyword>
<reference evidence="2 3" key="1">
    <citation type="submission" date="2021-01" db="EMBL/GenBank/DDBJ databases">
        <title>Genome seq and assembly of Nocardiodes sp. G10.</title>
        <authorList>
            <person name="Chhetri G."/>
        </authorList>
    </citation>
    <scope>NUCLEOTIDE SEQUENCE [LARGE SCALE GENOMIC DNA]</scope>
    <source>
        <strain evidence="2 3">G10</strain>
    </source>
</reference>